<reference evidence="1 2" key="1">
    <citation type="journal article" date="2019" name="Int. J. Syst. Evol. Microbiol.">
        <title>Capsulimonas corticalis gen. nov., sp. nov., an aerobic capsulated bacterium, of a novel bacterial order, Capsulimonadales ord. nov., of the class Armatimonadia of the phylum Armatimonadetes.</title>
        <authorList>
            <person name="Li J."/>
            <person name="Kudo C."/>
            <person name="Tonouchi A."/>
        </authorList>
    </citation>
    <scope>NUCLEOTIDE SEQUENCE [LARGE SCALE GENOMIC DNA]</scope>
    <source>
        <strain evidence="1 2">AX-7</strain>
    </source>
</reference>
<evidence type="ECO:0000313" key="1">
    <source>
        <dbReference type="EMBL" id="BDI29456.1"/>
    </source>
</evidence>
<dbReference type="Proteomes" id="UP000287394">
    <property type="component" value="Chromosome"/>
</dbReference>
<dbReference type="SUPFAM" id="SSF47413">
    <property type="entry name" value="lambda repressor-like DNA-binding domains"/>
    <property type="match status" value="1"/>
</dbReference>
<dbReference type="EMBL" id="AP025739">
    <property type="protein sequence ID" value="BDI29456.1"/>
    <property type="molecule type" value="Genomic_DNA"/>
</dbReference>
<dbReference type="PROSITE" id="PS50943">
    <property type="entry name" value="HTH_CROC1"/>
    <property type="match status" value="1"/>
</dbReference>
<sequence>MSNPSVTSADIGRRIKERREYLGVTQSDIAQVLDVSRVNVSKIESGQPISAESLGSVAKLLRVSVGYFYGEGEDTDAGEAEIIQQYRAMPKSLRPIAVAVVKAVHDAGADPAK</sequence>
<dbReference type="OrthoDB" id="9797172at2"/>
<dbReference type="RefSeq" id="WP_119322659.1">
    <property type="nucleotide sequence ID" value="NZ_AP025739.1"/>
</dbReference>
<name>A0A402CZF8_9BACT</name>
<dbReference type="FunCoup" id="A0A402CZF8">
    <property type="interactions" value="43"/>
</dbReference>
<dbReference type="InterPro" id="IPR010982">
    <property type="entry name" value="Lambda_DNA-bd_dom_sf"/>
</dbReference>
<gene>
    <name evidence="1" type="ORF">CCAX7_15070</name>
</gene>
<dbReference type="Gene3D" id="1.10.260.40">
    <property type="entry name" value="lambda repressor-like DNA-binding domains"/>
    <property type="match status" value="1"/>
</dbReference>
<organism evidence="1 2">
    <name type="scientific">Capsulimonas corticalis</name>
    <dbReference type="NCBI Taxonomy" id="2219043"/>
    <lineage>
        <taxon>Bacteria</taxon>
        <taxon>Bacillati</taxon>
        <taxon>Armatimonadota</taxon>
        <taxon>Armatimonadia</taxon>
        <taxon>Capsulimonadales</taxon>
        <taxon>Capsulimonadaceae</taxon>
        <taxon>Capsulimonas</taxon>
    </lineage>
</organism>
<dbReference type="AlphaFoldDB" id="A0A402CZF8"/>
<dbReference type="GO" id="GO:0003677">
    <property type="term" value="F:DNA binding"/>
    <property type="evidence" value="ECO:0007669"/>
    <property type="project" value="InterPro"/>
</dbReference>
<proteinExistence type="predicted"/>
<dbReference type="KEGG" id="ccot:CCAX7_15070"/>
<dbReference type="Pfam" id="PF01381">
    <property type="entry name" value="HTH_3"/>
    <property type="match status" value="1"/>
</dbReference>
<dbReference type="SMART" id="SM00530">
    <property type="entry name" value="HTH_XRE"/>
    <property type="match status" value="1"/>
</dbReference>
<keyword evidence="2" id="KW-1185">Reference proteome</keyword>
<accession>A0A402CZF8</accession>
<protein>
    <submittedName>
        <fullName evidence="1">Uncharacterized protein</fullName>
    </submittedName>
</protein>
<evidence type="ECO:0000313" key="2">
    <source>
        <dbReference type="Proteomes" id="UP000287394"/>
    </source>
</evidence>
<dbReference type="InterPro" id="IPR001387">
    <property type="entry name" value="Cro/C1-type_HTH"/>
</dbReference>
<dbReference type="CDD" id="cd00093">
    <property type="entry name" value="HTH_XRE"/>
    <property type="match status" value="1"/>
</dbReference>